<dbReference type="KEGG" id="vg:55620301"/>
<dbReference type="GeneID" id="55620301"/>
<dbReference type="Proteomes" id="UP000319711">
    <property type="component" value="Segment"/>
</dbReference>
<dbReference type="RefSeq" id="YP_009849848.1">
    <property type="nucleotide sequence ID" value="NC_048796.1"/>
</dbReference>
<evidence type="ECO:0000313" key="3">
    <source>
        <dbReference type="Proteomes" id="UP000319711"/>
    </source>
</evidence>
<keyword evidence="1" id="KW-0812">Transmembrane</keyword>
<evidence type="ECO:0000256" key="1">
    <source>
        <dbReference type="SAM" id="Phobius"/>
    </source>
</evidence>
<keyword evidence="3" id="KW-1185">Reference proteome</keyword>
<accession>A0A514A8P3</accession>
<sequence>MNFRKSLWIMVGVLFCAFICIPFWWGVYKLAIAALHS</sequence>
<proteinExistence type="predicted"/>
<evidence type="ECO:0000313" key="2">
    <source>
        <dbReference type="EMBL" id="QDH49637.1"/>
    </source>
</evidence>
<keyword evidence="1" id="KW-1133">Transmembrane helix</keyword>
<feature type="transmembrane region" description="Helical" evidence="1">
    <location>
        <begin position="7"/>
        <end position="27"/>
    </location>
</feature>
<keyword evidence="1" id="KW-0472">Membrane</keyword>
<protein>
    <submittedName>
        <fullName evidence="2">Uncharacterized protein</fullName>
    </submittedName>
</protein>
<gene>
    <name evidence="2" type="primary">15</name>
    <name evidence="2" type="ORF">KYLE_16</name>
</gene>
<name>A0A514A8P3_9CAUD</name>
<dbReference type="EMBL" id="MN038177">
    <property type="protein sequence ID" value="QDH49637.1"/>
    <property type="molecule type" value="Genomic_DNA"/>
</dbReference>
<organism evidence="2 3">
    <name type="scientific">Pantoea phage Kyle</name>
    <dbReference type="NCBI Taxonomy" id="2589665"/>
    <lineage>
        <taxon>Viruses</taxon>
        <taxon>Duplodnaviria</taxon>
        <taxon>Heunggongvirae</taxon>
        <taxon>Uroviricota</taxon>
        <taxon>Caudoviricetes</taxon>
        <taxon>Lindbergviridae</taxon>
        <taxon>Kylevirus</taxon>
        <taxon>Kylevirus kyle</taxon>
    </lineage>
</organism>
<reference evidence="2 3" key="1">
    <citation type="submission" date="2019-06" db="EMBL/GenBank/DDBJ databases">
        <authorList>
            <person name="Fakulujo A."/>
            <person name="Fiaz D."/>
            <person name="Garg S."/>
            <person name="Gordon G."/>
            <person name="Haider Z."/>
            <person name="Hale A."/>
            <person name="Hodges K."/>
            <person name="Jacob L."/>
            <person name="Kandil F."/>
            <person name="Kincaid V."/>
            <person name="Melchor-Guerra M."/>
            <person name="Morrelli A."/>
            <person name="Morris R."/>
            <person name="Nawaz M."/>
            <person name="Nguyen N."/>
            <person name="Omair A."/>
            <person name="Pray J."/>
            <person name="Saleem H."/>
            <person name="Saravane K."/>
            <person name="Sharma A."/>
            <person name="Singh A."/>
            <person name="Walston M."/>
            <person name="Zaman H."/>
            <person name="Puthuveetil N."/>
            <person name="Do L."/>
            <person name="Islam N."/>
            <person name="Johnson A."/>
        </authorList>
    </citation>
    <scope>NUCLEOTIDE SEQUENCE [LARGE SCALE GENOMIC DNA]</scope>
</reference>